<dbReference type="KEGG" id="aprs:BI364_14095"/>
<keyword evidence="3" id="KW-1185">Reference proteome</keyword>
<gene>
    <name evidence="2" type="ORF">BI364_14095</name>
</gene>
<accession>A0A1D8IRB2</accession>
<evidence type="ECO:0000313" key="2">
    <source>
        <dbReference type="EMBL" id="AOU98935.1"/>
    </source>
</evidence>
<evidence type="ECO:0008006" key="4">
    <source>
        <dbReference type="Google" id="ProtNLM"/>
    </source>
</evidence>
<dbReference type="Pfam" id="PF11743">
    <property type="entry name" value="DUF3301"/>
    <property type="match status" value="1"/>
</dbReference>
<protein>
    <recommendedName>
        <fullName evidence="4">DUF3301 domain-containing protein</fullName>
    </recommendedName>
</protein>
<dbReference type="Proteomes" id="UP000095401">
    <property type="component" value="Chromosome"/>
</dbReference>
<proteinExistence type="predicted"/>
<organism evidence="2 3">
    <name type="scientific">Acidihalobacter yilgarnensis</name>
    <dbReference type="NCBI Taxonomy" id="2819280"/>
    <lineage>
        <taxon>Bacteria</taxon>
        <taxon>Pseudomonadati</taxon>
        <taxon>Pseudomonadota</taxon>
        <taxon>Gammaproteobacteria</taxon>
        <taxon>Chromatiales</taxon>
        <taxon>Ectothiorhodospiraceae</taxon>
        <taxon>Acidihalobacter</taxon>
    </lineage>
</organism>
<dbReference type="RefSeq" id="WP_070079288.1">
    <property type="nucleotide sequence ID" value="NZ_CP017415.1"/>
</dbReference>
<evidence type="ECO:0000313" key="3">
    <source>
        <dbReference type="Proteomes" id="UP000095401"/>
    </source>
</evidence>
<sequence length="127" mass="14200">MSILLLGILGALVWWWLASLRAREAALKACRRACAREQVQLLDETVAVRRLGLARDSSGRVRVRRSYGFEFSVDGHDRRQGEAICLGQSPELVRADWPRDAEAEPASEAPLPGRVIPFRGRDGTPRH</sequence>
<dbReference type="AlphaFoldDB" id="A0A1D8IRB2"/>
<name>A0A1D8IRB2_9GAMM</name>
<evidence type="ECO:0000256" key="1">
    <source>
        <dbReference type="SAM" id="MobiDB-lite"/>
    </source>
</evidence>
<dbReference type="InterPro" id="IPR021732">
    <property type="entry name" value="DUF3301"/>
</dbReference>
<feature type="region of interest" description="Disordered" evidence="1">
    <location>
        <begin position="98"/>
        <end position="127"/>
    </location>
</feature>
<reference evidence="3" key="1">
    <citation type="submission" date="2016-09" db="EMBL/GenBank/DDBJ databases">
        <title>Acidihalobacter prosperus F5.</title>
        <authorList>
            <person name="Khaleque H.N."/>
            <person name="Ramsay J.P."/>
            <person name="Kaksonen A.H."/>
            <person name="Boxall N.J."/>
            <person name="Watkin E.L.J."/>
        </authorList>
    </citation>
    <scope>NUCLEOTIDE SEQUENCE [LARGE SCALE GENOMIC DNA]</scope>
    <source>
        <strain evidence="3">F5</strain>
    </source>
</reference>
<dbReference type="EMBL" id="CP017415">
    <property type="protein sequence ID" value="AOU98935.1"/>
    <property type="molecule type" value="Genomic_DNA"/>
</dbReference>